<keyword evidence="1" id="KW-0614">Plasmid</keyword>
<reference evidence="1" key="1">
    <citation type="submission" date="2019-10" db="EMBL/GenBank/DDBJ databases">
        <title>Whole genome sequencing of Borrelia miyamotoi strains isolated in Europe.</title>
        <authorList>
            <person name="Sprong H."/>
            <person name="Azagi T."/>
            <person name="Kuleshov K.V."/>
            <person name="Platonov A.E."/>
            <person name="Hoornstra D."/>
            <person name="Hovius J.W."/>
        </authorList>
    </citation>
    <scope>NUCLEOTIDE SEQUENCE</scope>
    <source>
        <strain evidence="1">NL-IR-2</strain>
        <plasmid evidence="1">unnamed</plasmid>
    </source>
</reference>
<dbReference type="AlphaFoldDB" id="A0A5P8ARE3"/>
<sequence>MIKVLKYDFKIEFYKVSKKQDIKGITQDIISPSPYIIIDTQDGIHVDISISNVYSNFSYIKSKQVKLVLWNLPLDFTSNVSHGDVVKIFYKKYSSQKNFQFITSGFIGVPMSTDYPNGDFSVEITLHLATKDNFFNRDLKNKQFKGMTVGQAIEWVFPGKNIIKMSSSDKNKVITENLTAKTPQEFISKMSHKYIQKVIPDIGNATNTLECNFIFTSNTNGAQRNIYYEPLEDYGLEFIPQQEVSIGPNYKVTQIRWNAKIAYTHELRVGDKVSFIDNLGNTIKNTIEDVSAILSNYAECSLILKLYDDSNHRVIDNLIRRENLI</sequence>
<accession>A0A5P8ARE3</accession>
<dbReference type="Pfam" id="PF05113">
    <property type="entry name" value="DUF693"/>
    <property type="match status" value="1"/>
</dbReference>
<proteinExistence type="predicted"/>
<name>A0A5P8ARE3_9SPIR</name>
<protein>
    <submittedName>
        <fullName evidence="1">DUF693 family protein</fullName>
    </submittedName>
</protein>
<evidence type="ECO:0000313" key="1">
    <source>
        <dbReference type="EMBL" id="QFP42461.1"/>
    </source>
</evidence>
<gene>
    <name evidence="1" type="ORF">F9Y90_04995</name>
</gene>
<organism evidence="1">
    <name type="scientific">Borrelia miyamotoi</name>
    <dbReference type="NCBI Taxonomy" id="47466"/>
    <lineage>
        <taxon>Bacteria</taxon>
        <taxon>Pseudomonadati</taxon>
        <taxon>Spirochaetota</taxon>
        <taxon>Spirochaetia</taxon>
        <taxon>Spirochaetales</taxon>
        <taxon>Borreliaceae</taxon>
        <taxon>Borrelia</taxon>
    </lineage>
</organism>
<geneLocation type="plasmid" evidence="1">
    <name>unnamed</name>
</geneLocation>
<dbReference type="InterPro" id="IPR007800">
    <property type="entry name" value="DUF693"/>
</dbReference>
<dbReference type="EMBL" id="CP044631">
    <property type="protein sequence ID" value="QFP42461.1"/>
    <property type="molecule type" value="Genomic_DNA"/>
</dbReference>